<dbReference type="FunCoup" id="A0A7I4DV55">
    <property type="interactions" value="1740"/>
</dbReference>
<feature type="region of interest" description="Disordered" evidence="3">
    <location>
        <begin position="413"/>
        <end position="437"/>
    </location>
</feature>
<feature type="compositionally biased region" description="Basic and acidic residues" evidence="3">
    <location>
        <begin position="598"/>
        <end position="612"/>
    </location>
</feature>
<reference evidence="5 6" key="2">
    <citation type="journal article" date="2018" name="Plant J.">
        <title>The Physcomitrella patens chromosome-scale assembly reveals moss genome structure and evolution.</title>
        <authorList>
            <person name="Lang D."/>
            <person name="Ullrich K.K."/>
            <person name="Murat F."/>
            <person name="Fuchs J."/>
            <person name="Jenkins J."/>
            <person name="Haas F.B."/>
            <person name="Piednoel M."/>
            <person name="Gundlach H."/>
            <person name="Van Bel M."/>
            <person name="Meyberg R."/>
            <person name="Vives C."/>
            <person name="Morata J."/>
            <person name="Symeonidi A."/>
            <person name="Hiss M."/>
            <person name="Muchero W."/>
            <person name="Kamisugi Y."/>
            <person name="Saleh O."/>
            <person name="Blanc G."/>
            <person name="Decker E.L."/>
            <person name="van Gessel N."/>
            <person name="Grimwood J."/>
            <person name="Hayes R.D."/>
            <person name="Graham S.W."/>
            <person name="Gunter L.E."/>
            <person name="McDaniel S.F."/>
            <person name="Hoernstein S.N.W."/>
            <person name="Larsson A."/>
            <person name="Li F.W."/>
            <person name="Perroud P.F."/>
            <person name="Phillips J."/>
            <person name="Ranjan P."/>
            <person name="Rokshar D.S."/>
            <person name="Rothfels C.J."/>
            <person name="Schneider L."/>
            <person name="Shu S."/>
            <person name="Stevenson D.W."/>
            <person name="Thummler F."/>
            <person name="Tillich M."/>
            <person name="Villarreal Aguilar J.C."/>
            <person name="Widiez T."/>
            <person name="Wong G.K."/>
            <person name="Wymore A."/>
            <person name="Zhang Y."/>
            <person name="Zimmer A.D."/>
            <person name="Quatrano R.S."/>
            <person name="Mayer K.F.X."/>
            <person name="Goodstein D."/>
            <person name="Casacuberta J.M."/>
            <person name="Vandepoele K."/>
            <person name="Reski R."/>
            <person name="Cuming A.C."/>
            <person name="Tuskan G.A."/>
            <person name="Maumus F."/>
            <person name="Salse J."/>
            <person name="Schmutz J."/>
            <person name="Rensing S.A."/>
        </authorList>
    </citation>
    <scope>NUCLEOTIDE SEQUENCE [LARGE SCALE GENOMIC DNA]</scope>
    <source>
        <strain evidence="5 6">cv. Gransden 2004</strain>
    </source>
</reference>
<dbReference type="PANTHER" id="PTHR33400">
    <property type="entry name" value="ZINC FINGER CCCH DOMAIN-CONTAINING PROTEIN 6-RELATED"/>
    <property type="match status" value="1"/>
</dbReference>
<reference evidence="5" key="3">
    <citation type="submission" date="2020-12" db="UniProtKB">
        <authorList>
            <consortium name="EnsemblPlants"/>
        </authorList>
    </citation>
    <scope>IDENTIFICATION</scope>
</reference>
<keyword evidence="2" id="KW-0863">Zinc-finger</keyword>
<sequence length="618" mass="66471">MATVSSLPPGFEGTVCGILPVPHATQTTVPKQARVNKKVSWASEGDLCQVRLFAAEDAPAQSSIMLQDLLQAKKARFMHALNPIVSVDLPPGFGPSSLMGVKPLVAPILPSVSWRIPECFKLDPTWLVMAGEESKEVFAQKQRENRTLEAVYPRPSAIPESPAEPSEVQLPFDEDDSNTLIIPVVPLEDDELPEADDLPTTSGSTYKSKQEPFSGLKSLSPPPGFLSTSMPVKPRTWFPVAPLENNNLSLPAHTTPAYGPPVTVNRNIIPPNGTVVQTTNMSNARTGSLGLPVRAAEGGTEPDVPAAAAAAYAALQQSNDTTMIDRELLIKFLTNPSMLQSLSEKLAQNPPGNYGVVNRRIPESVDHSGIGARGNGRVWNPTVTEHAKSGQRHLETAVGITDPHMRHGYDRPPGFGAPSGANALGQAPPQPGQGYAHPGPLTIQSLPLPNMPPPTSVGYDQSIVSGSGRPISQRDEQYYKDLISQHGKNEEDIWGAIGVPETGNSYPGGGRPRASGLDREKRLGSAERTERPERTDSRARWAGREDVDMAGLSIRQGDGDQANRSGQSRGKSRKACIYFSTSRGCRNGSSCAFLHETNNAERAKRPKLEGKESNIGYR</sequence>
<dbReference type="PROSITE" id="PS50103">
    <property type="entry name" value="ZF_C3H1"/>
    <property type="match status" value="1"/>
</dbReference>
<evidence type="ECO:0000256" key="1">
    <source>
        <dbReference type="ARBA" id="ARBA00023125"/>
    </source>
</evidence>
<dbReference type="Gramene" id="Pp3c5_3550V3.6">
    <property type="protein sequence ID" value="Pp3c5_3550V3.6"/>
    <property type="gene ID" value="Pp3c5_3550"/>
</dbReference>
<name>A0A7I4DV55_PHYPA</name>
<evidence type="ECO:0000259" key="4">
    <source>
        <dbReference type="PROSITE" id="PS50103"/>
    </source>
</evidence>
<dbReference type="KEGG" id="ppp:112282875"/>
<dbReference type="GO" id="GO:0008270">
    <property type="term" value="F:zinc ion binding"/>
    <property type="evidence" value="ECO:0007669"/>
    <property type="project" value="UniProtKB-KW"/>
</dbReference>
<protein>
    <recommendedName>
        <fullName evidence="4">C3H1-type domain-containing protein</fullName>
    </recommendedName>
</protein>
<dbReference type="InterPro" id="IPR000571">
    <property type="entry name" value="Znf_CCCH"/>
</dbReference>
<proteinExistence type="predicted"/>
<accession>A0A7I4DV55</accession>
<feature type="domain" description="C3H1-type" evidence="4">
    <location>
        <begin position="570"/>
        <end position="598"/>
    </location>
</feature>
<organism evidence="5 6">
    <name type="scientific">Physcomitrium patens</name>
    <name type="common">Spreading-leaved earth moss</name>
    <name type="synonym">Physcomitrella patens</name>
    <dbReference type="NCBI Taxonomy" id="3218"/>
    <lineage>
        <taxon>Eukaryota</taxon>
        <taxon>Viridiplantae</taxon>
        <taxon>Streptophyta</taxon>
        <taxon>Embryophyta</taxon>
        <taxon>Bryophyta</taxon>
        <taxon>Bryophytina</taxon>
        <taxon>Bryopsida</taxon>
        <taxon>Funariidae</taxon>
        <taxon>Funariales</taxon>
        <taxon>Funariaceae</taxon>
        <taxon>Physcomitrium</taxon>
    </lineage>
</organism>
<dbReference type="OrthoDB" id="1928519at2759"/>
<keyword evidence="6" id="KW-1185">Reference proteome</keyword>
<evidence type="ECO:0000256" key="2">
    <source>
        <dbReference type="PROSITE-ProRule" id="PRU00723"/>
    </source>
</evidence>
<dbReference type="GeneID" id="112282875"/>
<dbReference type="GO" id="GO:0003677">
    <property type="term" value="F:DNA binding"/>
    <property type="evidence" value="ECO:0007669"/>
    <property type="project" value="UniProtKB-KW"/>
</dbReference>
<evidence type="ECO:0000313" key="6">
    <source>
        <dbReference type="Proteomes" id="UP000006727"/>
    </source>
</evidence>
<evidence type="ECO:0000256" key="3">
    <source>
        <dbReference type="SAM" id="MobiDB-lite"/>
    </source>
</evidence>
<dbReference type="PANTHER" id="PTHR33400:SF2">
    <property type="entry name" value="ZINC FINGER CCCH DOMAIN-CONTAINING PROTEIN 6"/>
    <property type="match status" value="1"/>
</dbReference>
<feature type="region of interest" description="Disordered" evidence="3">
    <location>
        <begin position="595"/>
        <end position="618"/>
    </location>
</feature>
<feature type="region of interest" description="Disordered" evidence="3">
    <location>
        <begin position="187"/>
        <end position="222"/>
    </location>
</feature>
<keyword evidence="2" id="KW-0479">Metal-binding</keyword>
<keyword evidence="1" id="KW-0238">DNA-binding</keyword>
<dbReference type="RefSeq" id="XP_024376770.1">
    <property type="nucleotide sequence ID" value="XM_024521002.2"/>
</dbReference>
<reference evidence="5 6" key="1">
    <citation type="journal article" date="2008" name="Science">
        <title>The Physcomitrella genome reveals evolutionary insights into the conquest of land by plants.</title>
        <authorList>
            <person name="Rensing S."/>
            <person name="Lang D."/>
            <person name="Zimmer A."/>
            <person name="Terry A."/>
            <person name="Salamov A."/>
            <person name="Shapiro H."/>
            <person name="Nishiyama T."/>
            <person name="Perroud P.-F."/>
            <person name="Lindquist E."/>
            <person name="Kamisugi Y."/>
            <person name="Tanahashi T."/>
            <person name="Sakakibara K."/>
            <person name="Fujita T."/>
            <person name="Oishi K."/>
            <person name="Shin-I T."/>
            <person name="Kuroki Y."/>
            <person name="Toyoda A."/>
            <person name="Suzuki Y."/>
            <person name="Hashimoto A."/>
            <person name="Yamaguchi K."/>
            <person name="Sugano A."/>
            <person name="Kohara Y."/>
            <person name="Fujiyama A."/>
            <person name="Anterola A."/>
            <person name="Aoki S."/>
            <person name="Ashton N."/>
            <person name="Barbazuk W.B."/>
            <person name="Barker E."/>
            <person name="Bennetzen J."/>
            <person name="Bezanilla M."/>
            <person name="Blankenship R."/>
            <person name="Cho S.H."/>
            <person name="Dutcher S."/>
            <person name="Estelle M."/>
            <person name="Fawcett J.A."/>
            <person name="Gundlach H."/>
            <person name="Hanada K."/>
            <person name="Heyl A."/>
            <person name="Hicks K.A."/>
            <person name="Hugh J."/>
            <person name="Lohr M."/>
            <person name="Mayer K."/>
            <person name="Melkozernov A."/>
            <person name="Murata T."/>
            <person name="Nelson D."/>
            <person name="Pils B."/>
            <person name="Prigge M."/>
            <person name="Reiss B."/>
            <person name="Renner T."/>
            <person name="Rombauts S."/>
            <person name="Rushton P."/>
            <person name="Sanderfoot A."/>
            <person name="Schween G."/>
            <person name="Shiu S.-H."/>
            <person name="Stueber K."/>
            <person name="Theodoulou F.L."/>
            <person name="Tu H."/>
            <person name="Van de Peer Y."/>
            <person name="Verrier P.J."/>
            <person name="Waters E."/>
            <person name="Wood A."/>
            <person name="Yang L."/>
            <person name="Cove D."/>
            <person name="Cuming A."/>
            <person name="Hasebe M."/>
            <person name="Lucas S."/>
            <person name="Mishler D.B."/>
            <person name="Reski R."/>
            <person name="Grigoriev I."/>
            <person name="Quatrano R.S."/>
            <person name="Boore J.L."/>
        </authorList>
    </citation>
    <scope>NUCLEOTIDE SEQUENCE [LARGE SCALE GENOMIC DNA]</scope>
    <source>
        <strain evidence="5 6">cv. Gransden 2004</strain>
    </source>
</reference>
<feature type="compositionally biased region" description="Acidic residues" evidence="3">
    <location>
        <begin position="187"/>
        <end position="197"/>
    </location>
</feature>
<feature type="compositionally biased region" description="Basic and acidic residues" evidence="3">
    <location>
        <begin position="516"/>
        <end position="547"/>
    </location>
</feature>
<dbReference type="Gramene" id="Pp3c5_3550V3.3">
    <property type="protein sequence ID" value="Pp3c5_3550V3.3"/>
    <property type="gene ID" value="Pp3c5_3550"/>
</dbReference>
<evidence type="ECO:0000313" key="5">
    <source>
        <dbReference type="EnsemblPlants" id="Pp3c5_3550V3.6"/>
    </source>
</evidence>
<feature type="zinc finger region" description="C3H1-type" evidence="2">
    <location>
        <begin position="570"/>
        <end position="598"/>
    </location>
</feature>
<dbReference type="EnsemblPlants" id="Pp3c5_3550V3.6">
    <property type="protein sequence ID" value="Pp3c5_3550V3.6"/>
    <property type="gene ID" value="Pp3c5_3550"/>
</dbReference>
<dbReference type="EnsemblPlants" id="Pp3c5_3550V3.3">
    <property type="protein sequence ID" value="Pp3c5_3550V3.3"/>
    <property type="gene ID" value="Pp3c5_3550"/>
</dbReference>
<dbReference type="EMBL" id="ABEU02000005">
    <property type="status" value="NOT_ANNOTATED_CDS"/>
    <property type="molecule type" value="Genomic_DNA"/>
</dbReference>
<gene>
    <name evidence="5" type="primary">LOC112282875</name>
</gene>
<dbReference type="AlphaFoldDB" id="A0A7I4DV55"/>
<feature type="region of interest" description="Disordered" evidence="3">
    <location>
        <begin position="498"/>
        <end position="573"/>
    </location>
</feature>
<keyword evidence="2" id="KW-0862">Zinc</keyword>
<dbReference type="Proteomes" id="UP000006727">
    <property type="component" value="Chromosome 5"/>
</dbReference>
<dbReference type="OMA" id="KCSIRIM"/>